<name>A0A1Z1C522_CLAUC</name>
<reference evidence="12" key="2">
    <citation type="submission" date="2017-12" db="EMBL/GenBank/DDBJ databases">
        <title>Genome Sequencing Reveals a Rich Biosynthetic Potential.</title>
        <authorList>
            <person name="Bertrand R.L."/>
            <person name="Abdel-Hameed M.E."/>
            <person name="Sorensen J.L."/>
        </authorList>
    </citation>
    <scope>NUCLEOTIDE SEQUENCE</scope>
</reference>
<dbReference type="PROSITE" id="PS00086">
    <property type="entry name" value="CYTOCHROME_P450"/>
    <property type="match status" value="1"/>
</dbReference>
<comment type="cofactor">
    <cofactor evidence="1 8">
        <name>heme</name>
        <dbReference type="ChEBI" id="CHEBI:30413"/>
    </cofactor>
</comment>
<dbReference type="GO" id="GO:0005506">
    <property type="term" value="F:iron ion binding"/>
    <property type="evidence" value="ECO:0007669"/>
    <property type="project" value="InterPro"/>
</dbReference>
<keyword evidence="4 8" id="KW-0479">Metal-binding</keyword>
<evidence type="ECO:0000256" key="6">
    <source>
        <dbReference type="ARBA" id="ARBA00023004"/>
    </source>
</evidence>
<dbReference type="InterPro" id="IPR002403">
    <property type="entry name" value="Cyt_P450_E_grp-IV"/>
</dbReference>
<keyword evidence="7 9" id="KW-0503">Monooxygenase</keyword>
<keyword evidence="3 8" id="KW-0349">Heme</keyword>
<dbReference type="AlphaFoldDB" id="A0A1Z1C522"/>
<protein>
    <submittedName>
        <fullName evidence="11">Putative cytochrome p450</fullName>
    </submittedName>
</protein>
<keyword evidence="5 9" id="KW-0560">Oxidoreductase</keyword>
<dbReference type="InterPro" id="IPR036396">
    <property type="entry name" value="Cyt_P450_sf"/>
</dbReference>
<feature type="binding site" description="axial binding residue" evidence="8">
    <location>
        <position position="363"/>
    </location>
    <ligand>
        <name>heme</name>
        <dbReference type="ChEBI" id="CHEBI:30413"/>
    </ligand>
    <ligandPart>
        <name>Fe</name>
        <dbReference type="ChEBI" id="CHEBI:18248"/>
    </ligandPart>
</feature>
<evidence type="ECO:0000256" key="5">
    <source>
        <dbReference type="ARBA" id="ARBA00023002"/>
    </source>
</evidence>
<evidence type="ECO:0000256" key="3">
    <source>
        <dbReference type="ARBA" id="ARBA00022617"/>
    </source>
</evidence>
<dbReference type="SUPFAM" id="SSF48264">
    <property type="entry name" value="Cytochrome P450"/>
    <property type="match status" value="1"/>
</dbReference>
<dbReference type="Gene3D" id="1.10.630.10">
    <property type="entry name" value="Cytochrome P450"/>
    <property type="match status" value="1"/>
</dbReference>
<dbReference type="Pfam" id="PF00067">
    <property type="entry name" value="p450"/>
    <property type="match status" value="1"/>
</dbReference>
<sequence>MSQSQVRNERNAIAYLSLSVDYKPTMALIDKIINPCLQRKLNLVQANVFDEIRASVDDTFGLDENSWHELRLHGSLQTIINRAGTRAFFGLPLSRNHEYLYSLKRFILAMGAGTLIVGQLPLWLVRPLAASVINIPLRYYKAKLLKTLLPIFAERIQYIQRHEAGYTLEDESGDFATQILKVVSNTKDGTYNRGPDYLAEQNLLLSFAALSSTAAAATNLLLDILSSAPEINAYDTLRSEAASTFTAEQAWGDAASLQNLTCTDSAIREGLRRNSLQIRGLLREVMSQNGITLPDGTHIARGTWVGIPFQAVHTDERFYAKPEMFDPFRFARMRTDPALEGERFDATQTSDKFLAFSYGRHACPGRWLVAQILKLLIAYITLHYDIQPLEQRPLNTIFGDTNIPSMSATIRVRRRKCA</sequence>
<evidence type="ECO:0000256" key="2">
    <source>
        <dbReference type="ARBA" id="ARBA00010617"/>
    </source>
</evidence>
<dbReference type="InterPro" id="IPR001128">
    <property type="entry name" value="Cyt_P450"/>
</dbReference>
<dbReference type="PRINTS" id="PR00465">
    <property type="entry name" value="EP450IV"/>
</dbReference>
<evidence type="ECO:0000256" key="9">
    <source>
        <dbReference type="RuleBase" id="RU000461"/>
    </source>
</evidence>
<organism evidence="11">
    <name type="scientific">Cladonia uncialis subsp. uncialis</name>
    <dbReference type="NCBI Taxonomy" id="180999"/>
    <lineage>
        <taxon>Eukaryota</taxon>
        <taxon>Fungi</taxon>
        <taxon>Dikarya</taxon>
        <taxon>Ascomycota</taxon>
        <taxon>Pezizomycotina</taxon>
        <taxon>Lecanoromycetes</taxon>
        <taxon>OSLEUM clade</taxon>
        <taxon>Lecanoromycetidae</taxon>
        <taxon>Lecanorales</taxon>
        <taxon>Lecanorineae</taxon>
        <taxon>Cladoniaceae</taxon>
        <taxon>Cladonia</taxon>
    </lineage>
</organism>
<comment type="similarity">
    <text evidence="2 9">Belongs to the cytochrome P450 family.</text>
</comment>
<keyword evidence="10" id="KW-1133">Transmembrane helix</keyword>
<dbReference type="InterPro" id="IPR017972">
    <property type="entry name" value="Cyt_P450_CS"/>
</dbReference>
<dbReference type="GO" id="GO:0020037">
    <property type="term" value="F:heme binding"/>
    <property type="evidence" value="ECO:0007669"/>
    <property type="project" value="InterPro"/>
</dbReference>
<evidence type="ECO:0000256" key="7">
    <source>
        <dbReference type="ARBA" id="ARBA00023033"/>
    </source>
</evidence>
<evidence type="ECO:0000256" key="1">
    <source>
        <dbReference type="ARBA" id="ARBA00001971"/>
    </source>
</evidence>
<dbReference type="GO" id="GO:0004497">
    <property type="term" value="F:monooxygenase activity"/>
    <property type="evidence" value="ECO:0007669"/>
    <property type="project" value="UniProtKB-KW"/>
</dbReference>
<keyword evidence="10" id="KW-0812">Transmembrane</keyword>
<dbReference type="EMBL" id="MG777483">
    <property type="protein sequence ID" value="AUW30950.1"/>
    <property type="molecule type" value="Genomic_DNA"/>
</dbReference>
<dbReference type="EMBL" id="KX264294">
    <property type="protein sequence ID" value="ANM86718.1"/>
    <property type="molecule type" value="Genomic_DNA"/>
</dbReference>
<dbReference type="PANTHER" id="PTHR46206:SF1">
    <property type="entry name" value="P450, PUTATIVE (EUROFUNG)-RELATED"/>
    <property type="match status" value="1"/>
</dbReference>
<dbReference type="CDD" id="cd11041">
    <property type="entry name" value="CYP503A1-like"/>
    <property type="match status" value="1"/>
</dbReference>
<dbReference type="GO" id="GO:0016705">
    <property type="term" value="F:oxidoreductase activity, acting on paired donors, with incorporation or reduction of molecular oxygen"/>
    <property type="evidence" value="ECO:0007669"/>
    <property type="project" value="InterPro"/>
</dbReference>
<dbReference type="PANTHER" id="PTHR46206">
    <property type="entry name" value="CYTOCHROME P450"/>
    <property type="match status" value="1"/>
</dbReference>
<keyword evidence="10" id="KW-0472">Membrane</keyword>
<reference evidence="11" key="1">
    <citation type="submission" date="2016-05" db="EMBL/GenBank/DDBJ databases">
        <title>Lichen genome sequencing reveals its rich biosynthetic potential.</title>
        <authorList>
            <person name="Bertrand R.L."/>
            <person name="Abdel-Hameed M."/>
            <person name="Sorensen J.L."/>
        </authorList>
    </citation>
    <scope>NUCLEOTIDE SEQUENCE</scope>
</reference>
<feature type="transmembrane region" description="Helical" evidence="10">
    <location>
        <begin position="106"/>
        <end position="125"/>
    </location>
</feature>
<proteinExistence type="inferred from homology"/>
<evidence type="ECO:0000313" key="12">
    <source>
        <dbReference type="EMBL" id="AUW30950.1"/>
    </source>
</evidence>
<evidence type="ECO:0000256" key="4">
    <source>
        <dbReference type="ARBA" id="ARBA00022723"/>
    </source>
</evidence>
<evidence type="ECO:0000256" key="10">
    <source>
        <dbReference type="SAM" id="Phobius"/>
    </source>
</evidence>
<accession>A0A1Z1C522</accession>
<keyword evidence="6 8" id="KW-0408">Iron</keyword>
<evidence type="ECO:0000313" key="11">
    <source>
        <dbReference type="EMBL" id="ANM86718.1"/>
    </source>
</evidence>
<evidence type="ECO:0000256" key="8">
    <source>
        <dbReference type="PIRSR" id="PIRSR602403-1"/>
    </source>
</evidence>